<gene>
    <name evidence="1" type="ORF">IE53DRAFT_303062</name>
</gene>
<feature type="non-terminal residue" evidence="1">
    <location>
        <position position="387"/>
    </location>
</feature>
<name>A0ACD0P6N7_9BASI</name>
<dbReference type="Proteomes" id="UP000245626">
    <property type="component" value="Unassembled WGS sequence"/>
</dbReference>
<accession>A0ACD0P6N7</accession>
<feature type="non-terminal residue" evidence="1">
    <location>
        <position position="1"/>
    </location>
</feature>
<sequence>DGGKRAWMVVGGCTTFFFYTLGLVYSFGIIQDRLIDRGLATASTMGWLSSVTVVLTPILAIPCTKFIDSFGNRLSGLLGAMLVGTGYVSTSFSLKSLPMLFLSQAIFGCGYAFVFWSSNSLAAQYFTRRRALAIGIVYSGSGVGGAVMSILLSRLVERIGLEWGIRALGIMAYIILVPASYTLKPRWKSGKAAFRLALFKDYRFVLLMSGTAISTFPLFVPTFFLPTYATSAGLSSNVGAWLVSGYNLSSALGRLAFGFVADTSLGPVTTYMLVLFFMGLSILAIWTVANSLSVLLLFMAINGSCCGAMYSLQPPVNASVFGVQDLALSMSMITMSRALGTALGGPTAGYLLDAFGGPGSGTQAYRPALFIMGSLSIVSSMVIGSLR</sequence>
<reference evidence="1 2" key="1">
    <citation type="journal article" date="2018" name="Mol. Biol. Evol.">
        <title>Broad Genomic Sampling Reveals a Smut Pathogenic Ancestry of the Fungal Clade Ustilaginomycotina.</title>
        <authorList>
            <person name="Kijpornyongpan T."/>
            <person name="Mondo S.J."/>
            <person name="Barry K."/>
            <person name="Sandor L."/>
            <person name="Lee J."/>
            <person name="Lipzen A."/>
            <person name="Pangilinan J."/>
            <person name="LaButti K."/>
            <person name="Hainaut M."/>
            <person name="Henrissat B."/>
            <person name="Grigoriev I.V."/>
            <person name="Spatafora J.W."/>
            <person name="Aime M.C."/>
        </authorList>
    </citation>
    <scope>NUCLEOTIDE SEQUENCE [LARGE SCALE GENOMIC DNA]</scope>
    <source>
        <strain evidence="1 2">SA 807</strain>
    </source>
</reference>
<evidence type="ECO:0000313" key="1">
    <source>
        <dbReference type="EMBL" id="PWN53696.1"/>
    </source>
</evidence>
<keyword evidence="2" id="KW-1185">Reference proteome</keyword>
<protein>
    <submittedName>
        <fullName evidence="1">MFS general substrate transporter</fullName>
    </submittedName>
</protein>
<evidence type="ECO:0000313" key="2">
    <source>
        <dbReference type="Proteomes" id="UP000245626"/>
    </source>
</evidence>
<dbReference type="EMBL" id="KZ819713">
    <property type="protein sequence ID" value="PWN53696.1"/>
    <property type="molecule type" value="Genomic_DNA"/>
</dbReference>
<organism evidence="1 2">
    <name type="scientific">Violaceomyces palustris</name>
    <dbReference type="NCBI Taxonomy" id="1673888"/>
    <lineage>
        <taxon>Eukaryota</taxon>
        <taxon>Fungi</taxon>
        <taxon>Dikarya</taxon>
        <taxon>Basidiomycota</taxon>
        <taxon>Ustilaginomycotina</taxon>
        <taxon>Ustilaginomycetes</taxon>
        <taxon>Violaceomycetales</taxon>
        <taxon>Violaceomycetaceae</taxon>
        <taxon>Violaceomyces</taxon>
    </lineage>
</organism>
<proteinExistence type="predicted"/>